<dbReference type="STRING" id="1774273.LPB03_12360"/>
<gene>
    <name evidence="2" type="ORF">LPB3_12375</name>
</gene>
<feature type="transmembrane region" description="Helical" evidence="1">
    <location>
        <begin position="15"/>
        <end position="33"/>
    </location>
</feature>
<keyword evidence="1" id="KW-0472">Membrane</keyword>
<dbReference type="AlphaFoldDB" id="A0A1B8TTE7"/>
<comment type="caution">
    <text evidence="2">The sequence shown here is derived from an EMBL/GenBank/DDBJ whole genome shotgun (WGS) entry which is preliminary data.</text>
</comment>
<evidence type="ECO:0000313" key="3">
    <source>
        <dbReference type="Proteomes" id="UP000092584"/>
    </source>
</evidence>
<reference evidence="3" key="1">
    <citation type="submission" date="2016-02" db="EMBL/GenBank/DDBJ databases">
        <authorList>
            <person name="Shin S.-K."/>
            <person name="Yi H."/>
            <person name="Kim E."/>
        </authorList>
    </citation>
    <scope>NUCLEOTIDE SEQUENCE [LARGE SCALE GENOMIC DNA]</scope>
    <source>
        <strain evidence="3">LPB0003</strain>
    </source>
</reference>
<dbReference type="Proteomes" id="UP000092584">
    <property type="component" value="Unassembled WGS sequence"/>
</dbReference>
<proteinExistence type="predicted"/>
<sequence length="158" mass="18904">METKNVIIFFGKKSILNRIIASIFYSLFVFLLYKFFISDISFFELKSHKKQRSIVFGILIPLIIAIKFSISASHHFNFEEMKYRTFYFIGPFGYGFWKNFKKLDRVSTFLNQRDECEVNIWDVRKNKYKIAAFDEIDNAVIYGRDLATQLNVKFKERK</sequence>
<feature type="transmembrane region" description="Helical" evidence="1">
    <location>
        <begin position="54"/>
        <end position="75"/>
    </location>
</feature>
<evidence type="ECO:0000256" key="1">
    <source>
        <dbReference type="SAM" id="Phobius"/>
    </source>
</evidence>
<keyword evidence="3" id="KW-1185">Reference proteome</keyword>
<keyword evidence="1" id="KW-0812">Transmembrane</keyword>
<name>A0A1B8TTE7_9FLAO</name>
<keyword evidence="1" id="KW-1133">Transmembrane helix</keyword>
<accession>A0A1B8TTE7</accession>
<evidence type="ECO:0000313" key="2">
    <source>
        <dbReference type="EMBL" id="OBY62927.1"/>
    </source>
</evidence>
<dbReference type="KEGG" id="pob:LPB03_12360"/>
<protein>
    <submittedName>
        <fullName evidence="2">Uncharacterized protein</fullName>
    </submittedName>
</protein>
<dbReference type="EMBL" id="LSFM01000023">
    <property type="protein sequence ID" value="OBY62927.1"/>
    <property type="molecule type" value="Genomic_DNA"/>
</dbReference>
<organism evidence="2 3">
    <name type="scientific">Polaribacter vadi</name>
    <dbReference type="NCBI Taxonomy" id="1774273"/>
    <lineage>
        <taxon>Bacteria</taxon>
        <taxon>Pseudomonadati</taxon>
        <taxon>Bacteroidota</taxon>
        <taxon>Flavobacteriia</taxon>
        <taxon>Flavobacteriales</taxon>
        <taxon>Flavobacteriaceae</taxon>
    </lineage>
</organism>